<feature type="transmembrane region" description="Helical" evidence="1">
    <location>
        <begin position="7"/>
        <end position="24"/>
    </location>
</feature>
<keyword evidence="3" id="KW-1185">Reference proteome</keyword>
<dbReference type="HOGENOM" id="CLU_3186092_0_0_14"/>
<dbReference type="KEGG" id="mpv:PRV_02930"/>
<keyword evidence="1" id="KW-0812">Transmembrane</keyword>
<keyword evidence="1" id="KW-1133">Transmembrane helix</keyword>
<dbReference type="Proteomes" id="UP000017119">
    <property type="component" value="Chromosome"/>
</dbReference>
<name>U5ND12_9MOLU</name>
<dbReference type="PATRIC" id="fig|1403316.3.peg.549"/>
<sequence length="46" mass="5271">MRYKSEYLITYLAAAGSTIYYFALNNWNLNLPFNHFLSKGGALLLP</sequence>
<accession>U5ND12</accession>
<protein>
    <submittedName>
        <fullName evidence="2">Uncharacterized protein</fullName>
    </submittedName>
</protein>
<dbReference type="EMBL" id="CP006771">
    <property type="protein sequence ID" value="AGX89312.1"/>
    <property type="molecule type" value="Genomic_DNA"/>
</dbReference>
<evidence type="ECO:0000313" key="3">
    <source>
        <dbReference type="Proteomes" id="UP000017119"/>
    </source>
</evidence>
<dbReference type="AlphaFoldDB" id="U5ND12"/>
<dbReference type="STRING" id="1403316.PRV_02930"/>
<keyword evidence="1" id="KW-0472">Membrane</keyword>
<dbReference type="RefSeq" id="WP_022770574.1">
    <property type="nucleotide sequence ID" value="NC_022575.1"/>
</dbReference>
<proteinExistence type="predicted"/>
<evidence type="ECO:0000256" key="1">
    <source>
        <dbReference type="SAM" id="Phobius"/>
    </source>
</evidence>
<organism evidence="2 3">
    <name type="scientific">Mycoplasma parvum str. Indiana</name>
    <dbReference type="NCBI Taxonomy" id="1403316"/>
    <lineage>
        <taxon>Bacteria</taxon>
        <taxon>Bacillati</taxon>
        <taxon>Mycoplasmatota</taxon>
        <taxon>Mollicutes</taxon>
        <taxon>Mycoplasmataceae</taxon>
        <taxon>Mycoplasma</taxon>
    </lineage>
</organism>
<gene>
    <name evidence="2" type="ORF">PRV_02930</name>
</gene>
<evidence type="ECO:0000313" key="2">
    <source>
        <dbReference type="EMBL" id="AGX89312.1"/>
    </source>
</evidence>
<reference evidence="2" key="1">
    <citation type="journal article" date="2013" name="Genome Announc.">
        <title>Genome Sequence of Mycoplasma parvum (Formerly Eperythrozoon parvum), a Diminutive Hemoplasma of the Pig.</title>
        <authorList>
            <person name="do Nascimento N.C."/>
            <person name="Dos Santos A.P."/>
            <person name="Chu Y."/>
            <person name="Guimaraes A.M."/>
            <person name="Pagliaro A."/>
            <person name="Messick J.B."/>
        </authorList>
    </citation>
    <scope>NUCLEOTIDE SEQUENCE [LARGE SCALE GENOMIC DNA]</scope>
    <source>
        <strain evidence="2">Indiana</strain>
    </source>
</reference>